<comment type="caution">
    <text evidence="1">The sequence shown here is derived from an EMBL/GenBank/DDBJ whole genome shotgun (WGS) entry which is preliminary data.</text>
</comment>
<evidence type="ECO:0000313" key="1">
    <source>
        <dbReference type="EMBL" id="MCY9546796.1"/>
    </source>
</evidence>
<dbReference type="Proteomes" id="UP001527052">
    <property type="component" value="Unassembled WGS sequence"/>
</dbReference>
<sequence>MTINQTKRGFVQISNAIFTHYNFYPKYNGTSIQVYGYLTKLNNSDYGYAFPTNTQVMRDLGISDKTFNNAVKTLVACGLVTVCKHKGATFHNNVYYVHEPIEDVKEFFVKFPEAKEMWEAKQETADKVARRKSVDKEAYQEAQTVAKSDGDAVSEWL</sequence>
<dbReference type="SUPFAM" id="SSF46785">
    <property type="entry name" value="Winged helix' DNA-binding domain"/>
    <property type="match status" value="1"/>
</dbReference>
<protein>
    <submittedName>
        <fullName evidence="1">Helix-turn-helix domain-containing protein</fullName>
    </submittedName>
</protein>
<accession>A0ABT4ER80</accession>
<dbReference type="EMBL" id="JAMDLZ010000012">
    <property type="protein sequence ID" value="MCY9546796.1"/>
    <property type="molecule type" value="Genomic_DNA"/>
</dbReference>
<reference evidence="1 2" key="1">
    <citation type="submission" date="2022-05" db="EMBL/GenBank/DDBJ databases">
        <title>Genome Sequencing of Bee-Associated Microbes.</title>
        <authorList>
            <person name="Dunlap C."/>
        </authorList>
    </citation>
    <scope>NUCLEOTIDE SEQUENCE [LARGE SCALE GENOMIC DNA]</scope>
    <source>
        <strain evidence="1 2">NRRL BD-083</strain>
    </source>
</reference>
<dbReference type="InterPro" id="IPR036388">
    <property type="entry name" value="WH-like_DNA-bd_sf"/>
</dbReference>
<dbReference type="InterPro" id="IPR036390">
    <property type="entry name" value="WH_DNA-bd_sf"/>
</dbReference>
<gene>
    <name evidence="1" type="ORF">M5W82_07495</name>
</gene>
<proteinExistence type="predicted"/>
<evidence type="ECO:0000313" key="2">
    <source>
        <dbReference type="Proteomes" id="UP001527052"/>
    </source>
</evidence>
<keyword evidence="2" id="KW-1185">Reference proteome</keyword>
<dbReference type="Gene3D" id="1.10.10.10">
    <property type="entry name" value="Winged helix-like DNA-binding domain superfamily/Winged helix DNA-binding domain"/>
    <property type="match status" value="1"/>
</dbReference>
<dbReference type="Pfam" id="PF13730">
    <property type="entry name" value="HTH_36"/>
    <property type="match status" value="1"/>
</dbReference>
<name>A0ABT4ER80_9BACI</name>
<dbReference type="RefSeq" id="WP_268636982.1">
    <property type="nucleotide sequence ID" value="NZ_JAMDLZ010000012.1"/>
</dbReference>
<organism evidence="1 2">
    <name type="scientific">Lysinibacillus xylanilyticus</name>
    <dbReference type="NCBI Taxonomy" id="582475"/>
    <lineage>
        <taxon>Bacteria</taxon>
        <taxon>Bacillati</taxon>
        <taxon>Bacillota</taxon>
        <taxon>Bacilli</taxon>
        <taxon>Bacillales</taxon>
        <taxon>Bacillaceae</taxon>
        <taxon>Lysinibacillus</taxon>
    </lineage>
</organism>